<sequence>MHGIKVNERITGTRPIEALSTAIIGLLCTASAADDQAADLEATFPLDTPVLVTDIRKAIGQAGTGGTLKPALEAIADQCSPVLVVVRVAEGDDPEENDTKLIGTVDAQNTYTGMQAFLAAQTQLGFSPRILVAPGLDTQPVTTALLPIARSLRGIVYAQGEGENVADALTYADNFSDRELMLIWPRFAHEFLGDTIARAAGLRAKIDQEIGWHKTLSNVAVSGITGLDRDIGFDLLGGDNDAQTLNAAGITTLIRRDGFRFWGNRTMSDEPLFAFESAVRTAQVLKDEIAAGLAWAQDKPLTRVLVNDIVETIRARFRRLIAQGRLIGGDAWYDPALNSDGDLAAGRLTVDFDFTPAAPLEGLTINQRITDRYYASFSDLVAA</sequence>
<comment type="similarity">
    <text evidence="1">Belongs to the myoviridae tail sheath protein family.</text>
</comment>
<dbReference type="InterPro" id="IPR020287">
    <property type="entry name" value="Tail_sheath_C"/>
</dbReference>
<dbReference type="Pfam" id="PF17482">
    <property type="entry name" value="Phage_sheath_1C"/>
    <property type="match status" value="1"/>
</dbReference>
<dbReference type="InterPro" id="IPR035089">
    <property type="entry name" value="Phage_sheath_subtilisin"/>
</dbReference>
<dbReference type="InterPro" id="IPR054564">
    <property type="entry name" value="Gp18_domIII_N"/>
</dbReference>
<organism evidence="5 6">
    <name type="scientific">Altericroceibacterium endophyticum</name>
    <dbReference type="NCBI Taxonomy" id="1808508"/>
    <lineage>
        <taxon>Bacteria</taxon>
        <taxon>Pseudomonadati</taxon>
        <taxon>Pseudomonadota</taxon>
        <taxon>Alphaproteobacteria</taxon>
        <taxon>Sphingomonadales</taxon>
        <taxon>Erythrobacteraceae</taxon>
        <taxon>Altericroceibacterium</taxon>
    </lineage>
</organism>
<dbReference type="EMBL" id="WTYT01000001">
    <property type="protein sequence ID" value="MXO64861.1"/>
    <property type="molecule type" value="Genomic_DNA"/>
</dbReference>
<feature type="domain" description="Tail sheath protein subtilisin-like" evidence="2">
    <location>
        <begin position="110"/>
        <end position="267"/>
    </location>
</feature>
<comment type="caution">
    <text evidence="5">The sequence shown here is derived from an EMBL/GenBank/DDBJ whole genome shotgun (WGS) entry which is preliminary data.</text>
</comment>
<dbReference type="Pfam" id="PF04984">
    <property type="entry name" value="Phage_sheath_1"/>
    <property type="match status" value="1"/>
</dbReference>
<dbReference type="Proteomes" id="UP000438476">
    <property type="component" value="Unassembled WGS sequence"/>
</dbReference>
<keyword evidence="6" id="KW-1185">Reference proteome</keyword>
<proteinExistence type="inferred from homology"/>
<dbReference type="PANTHER" id="PTHR35861">
    <property type="match status" value="1"/>
</dbReference>
<evidence type="ECO:0000256" key="1">
    <source>
        <dbReference type="ARBA" id="ARBA00008005"/>
    </source>
</evidence>
<dbReference type="OrthoDB" id="9767864at2"/>
<dbReference type="PANTHER" id="PTHR35861:SF1">
    <property type="entry name" value="PHAGE TAIL SHEATH PROTEIN"/>
    <property type="match status" value="1"/>
</dbReference>
<name>A0A6I4T3Y6_9SPHN</name>
<protein>
    <submittedName>
        <fullName evidence="5">Phage tail protein</fullName>
    </submittedName>
</protein>
<evidence type="ECO:0000259" key="4">
    <source>
        <dbReference type="Pfam" id="PF22671"/>
    </source>
</evidence>
<dbReference type="Pfam" id="PF22671">
    <property type="entry name" value="Gp18_domIII_N"/>
    <property type="match status" value="1"/>
</dbReference>
<evidence type="ECO:0000313" key="5">
    <source>
        <dbReference type="EMBL" id="MXO64861.1"/>
    </source>
</evidence>
<accession>A0A6I4T3Y6</accession>
<gene>
    <name evidence="5" type="ORF">GRI91_03730</name>
</gene>
<feature type="domain" description="Tail sheath protein C-terminal" evidence="3">
    <location>
        <begin position="269"/>
        <end position="370"/>
    </location>
</feature>
<evidence type="ECO:0000259" key="2">
    <source>
        <dbReference type="Pfam" id="PF04984"/>
    </source>
</evidence>
<evidence type="ECO:0000313" key="6">
    <source>
        <dbReference type="Proteomes" id="UP000438476"/>
    </source>
</evidence>
<dbReference type="InterPro" id="IPR052042">
    <property type="entry name" value="Tail_sheath_structural"/>
</dbReference>
<dbReference type="AlphaFoldDB" id="A0A6I4T3Y6"/>
<evidence type="ECO:0000259" key="3">
    <source>
        <dbReference type="Pfam" id="PF17482"/>
    </source>
</evidence>
<reference evidence="5 6" key="1">
    <citation type="submission" date="2019-12" db="EMBL/GenBank/DDBJ databases">
        <title>Genomic-based taxomic classification of the family Erythrobacteraceae.</title>
        <authorList>
            <person name="Xu L."/>
        </authorList>
    </citation>
    <scope>NUCLEOTIDE SEQUENCE [LARGE SCALE GENOMIC DNA]</scope>
    <source>
        <strain evidence="5 6">LMG 29518</strain>
    </source>
</reference>
<feature type="domain" description="Tail sheath protein Gp18-like" evidence="4">
    <location>
        <begin position="22"/>
        <end position="88"/>
    </location>
</feature>